<dbReference type="Pfam" id="PF04972">
    <property type="entry name" value="BON"/>
    <property type="match status" value="1"/>
</dbReference>
<reference evidence="2" key="1">
    <citation type="submission" date="2024-05" db="EMBL/GenBank/DDBJ databases">
        <title>Planctomycetes of the genus Singulisphaera possess chitinolytic capabilities.</title>
        <authorList>
            <person name="Ivanova A."/>
        </authorList>
    </citation>
    <scope>NUCLEOTIDE SEQUENCE</scope>
    <source>
        <strain evidence="2">Ch08T</strain>
    </source>
</reference>
<evidence type="ECO:0000259" key="1">
    <source>
        <dbReference type="PROSITE" id="PS50914"/>
    </source>
</evidence>
<dbReference type="RefSeq" id="WP_406693796.1">
    <property type="nucleotide sequence ID" value="NZ_CP155447.1"/>
</dbReference>
<evidence type="ECO:0000313" key="2">
    <source>
        <dbReference type="EMBL" id="XBH01108.1"/>
    </source>
</evidence>
<proteinExistence type="predicted"/>
<dbReference type="EMBL" id="CP155447">
    <property type="protein sequence ID" value="XBH01108.1"/>
    <property type="molecule type" value="Genomic_DNA"/>
</dbReference>
<dbReference type="Gene3D" id="3.40.1520.20">
    <property type="match status" value="1"/>
</dbReference>
<organism evidence="2">
    <name type="scientific">Singulisphaera sp. Ch08</name>
    <dbReference type="NCBI Taxonomy" id="3120278"/>
    <lineage>
        <taxon>Bacteria</taxon>
        <taxon>Pseudomonadati</taxon>
        <taxon>Planctomycetota</taxon>
        <taxon>Planctomycetia</taxon>
        <taxon>Isosphaerales</taxon>
        <taxon>Isosphaeraceae</taxon>
        <taxon>Singulisphaera</taxon>
    </lineage>
</organism>
<name>A0AAU7C7I8_9BACT</name>
<feature type="domain" description="BON" evidence="1">
    <location>
        <begin position="66"/>
        <end position="135"/>
    </location>
</feature>
<sequence>MRTRLALLGVLSLSVIGLATSVGLAQGMAARAGQAIDGVGRGIKQEAQNVGSALRRRFDAVRNEVNRMGVPSRVYSRLHWDKGLVNSRIEVHPVRGGSILLRGSVPDAEAKARAVTLASETVDVTAVIDELTVLTTAAASPGRRIR</sequence>
<protein>
    <submittedName>
        <fullName evidence="2">BON domain-containing protein</fullName>
    </submittedName>
</protein>
<accession>A0AAU7C7I8</accession>
<dbReference type="InterPro" id="IPR007055">
    <property type="entry name" value="BON_dom"/>
</dbReference>
<gene>
    <name evidence="2" type="ORF">V5E97_22435</name>
</gene>
<dbReference type="AlphaFoldDB" id="A0AAU7C7I8"/>
<dbReference type="PROSITE" id="PS50914">
    <property type="entry name" value="BON"/>
    <property type="match status" value="1"/>
</dbReference>